<accession>A0A2H0B8C5</accession>
<gene>
    <name evidence="6" type="ORF">COX08_02375</name>
</gene>
<comment type="caution">
    <text evidence="6">The sequence shown here is derived from an EMBL/GenBank/DDBJ whole genome shotgun (WGS) entry which is preliminary data.</text>
</comment>
<dbReference type="GO" id="GO:0016757">
    <property type="term" value="F:glycosyltransferase activity"/>
    <property type="evidence" value="ECO:0007669"/>
    <property type="project" value="UniProtKB-KW"/>
</dbReference>
<dbReference type="InterPro" id="IPR029044">
    <property type="entry name" value="Nucleotide-diphossugar_trans"/>
</dbReference>
<dbReference type="Gene3D" id="3.90.550.10">
    <property type="entry name" value="Spore Coat Polysaccharide Biosynthesis Protein SpsA, Chain A"/>
    <property type="match status" value="1"/>
</dbReference>
<feature type="domain" description="Glycosyltransferase 2-like" evidence="5">
    <location>
        <begin position="172"/>
        <end position="225"/>
    </location>
</feature>
<proteinExistence type="inferred from homology"/>
<dbReference type="Proteomes" id="UP000229459">
    <property type="component" value="Unassembled WGS sequence"/>
</dbReference>
<evidence type="ECO:0000256" key="2">
    <source>
        <dbReference type="ARBA" id="ARBA00022676"/>
    </source>
</evidence>
<dbReference type="PANTHER" id="PTHR43630:SF1">
    <property type="entry name" value="POLY-BETA-1,6-N-ACETYL-D-GLUCOSAMINE SYNTHASE"/>
    <property type="match status" value="1"/>
</dbReference>
<sequence>MKQIPVSIGIFAYNEENAITKALDSVLKQKTDQIIIKEILVVSSGSWDKTNSIVRNFSKKDKRIQLIEQFNRQGKSDAINLFLTKTKGNVVVVTGADIRLHSKAIEEIALPFLDDKVGMVGAHPVPTNIVQSKIGKEIALLWKLHHIISMQHPKCGETVAFRKVIKAIPKQSAVDEATIEVLLKLIGYQVVYAPRAIVYNKVPLNLNDFLTQRRRVYAGHKWITQKYNYQVSTMKLQNDFNAIIEYFVSHPQDVLCLSKLVSYEVMGRLLGWFDFYILNKNPYVWKMVKR</sequence>
<keyword evidence="3" id="KW-0808">Transferase</keyword>
<dbReference type="PANTHER" id="PTHR43630">
    <property type="entry name" value="POLY-BETA-1,6-N-ACETYL-D-GLUCOSAMINE SYNTHASE"/>
    <property type="match status" value="1"/>
</dbReference>
<feature type="domain" description="Glycosyltransferase 2-like" evidence="4">
    <location>
        <begin position="7"/>
        <end position="137"/>
    </location>
</feature>
<protein>
    <recommendedName>
        <fullName evidence="4 5">Glycosyltransferase 2-like domain-containing protein</fullName>
    </recommendedName>
</protein>
<dbReference type="InterPro" id="IPR001173">
    <property type="entry name" value="Glyco_trans_2-like"/>
</dbReference>
<evidence type="ECO:0000259" key="5">
    <source>
        <dbReference type="Pfam" id="PF13632"/>
    </source>
</evidence>
<reference evidence="6 7" key="1">
    <citation type="submission" date="2017-09" db="EMBL/GenBank/DDBJ databases">
        <title>Depth-based differentiation of microbial function through sediment-hosted aquifers and enrichment of novel symbionts in the deep terrestrial subsurface.</title>
        <authorList>
            <person name="Probst A.J."/>
            <person name="Ladd B."/>
            <person name="Jarett J.K."/>
            <person name="Geller-Mcgrath D.E."/>
            <person name="Sieber C.M."/>
            <person name="Emerson J.B."/>
            <person name="Anantharaman K."/>
            <person name="Thomas B.C."/>
            <person name="Malmstrom R."/>
            <person name="Stieglmeier M."/>
            <person name="Klingl A."/>
            <person name="Woyke T."/>
            <person name="Ryan C.M."/>
            <person name="Banfield J.F."/>
        </authorList>
    </citation>
    <scope>NUCLEOTIDE SEQUENCE [LARGE SCALE GENOMIC DNA]</scope>
    <source>
        <strain evidence="6">CG23_combo_of_CG06-09_8_20_14_all_34_8</strain>
    </source>
</reference>
<evidence type="ECO:0000256" key="3">
    <source>
        <dbReference type="ARBA" id="ARBA00022679"/>
    </source>
</evidence>
<evidence type="ECO:0000256" key="1">
    <source>
        <dbReference type="ARBA" id="ARBA00006739"/>
    </source>
</evidence>
<keyword evidence="2" id="KW-0328">Glycosyltransferase</keyword>
<organism evidence="6 7">
    <name type="scientific">Candidatus Beckwithbacteria bacterium CG23_combo_of_CG06-09_8_20_14_all_34_8</name>
    <dbReference type="NCBI Taxonomy" id="1974497"/>
    <lineage>
        <taxon>Bacteria</taxon>
        <taxon>Candidatus Beckwithiibacteriota</taxon>
    </lineage>
</organism>
<name>A0A2H0B8C5_9BACT</name>
<dbReference type="Pfam" id="PF13632">
    <property type="entry name" value="Glyco_trans_2_3"/>
    <property type="match status" value="1"/>
</dbReference>
<comment type="similarity">
    <text evidence="1">Belongs to the glycosyltransferase 2 family.</text>
</comment>
<dbReference type="AlphaFoldDB" id="A0A2H0B8C5"/>
<dbReference type="Pfam" id="PF00535">
    <property type="entry name" value="Glycos_transf_2"/>
    <property type="match status" value="1"/>
</dbReference>
<dbReference type="EMBL" id="PCSR01000053">
    <property type="protein sequence ID" value="PIP53188.1"/>
    <property type="molecule type" value="Genomic_DNA"/>
</dbReference>
<evidence type="ECO:0000259" key="4">
    <source>
        <dbReference type="Pfam" id="PF00535"/>
    </source>
</evidence>
<evidence type="ECO:0000313" key="6">
    <source>
        <dbReference type="EMBL" id="PIP53188.1"/>
    </source>
</evidence>
<dbReference type="SUPFAM" id="SSF53448">
    <property type="entry name" value="Nucleotide-diphospho-sugar transferases"/>
    <property type="match status" value="1"/>
</dbReference>
<evidence type="ECO:0000313" key="7">
    <source>
        <dbReference type="Proteomes" id="UP000229459"/>
    </source>
</evidence>